<dbReference type="PRINTS" id="PR00081">
    <property type="entry name" value="GDHRDH"/>
</dbReference>
<name>F6F3D0_SPHCR</name>
<dbReference type="STRING" id="690566.Sphch_3346"/>
<dbReference type="EMBL" id="CP002799">
    <property type="protein sequence ID" value="AEG50942.1"/>
    <property type="molecule type" value="Genomic_DNA"/>
</dbReference>
<dbReference type="Gene3D" id="3.40.50.720">
    <property type="entry name" value="NAD(P)-binding Rossmann-like Domain"/>
    <property type="match status" value="1"/>
</dbReference>
<comment type="similarity">
    <text evidence="1">Belongs to the short-chain dehydrogenases/reductases (SDR) family.</text>
</comment>
<dbReference type="SUPFAM" id="SSF51735">
    <property type="entry name" value="NAD(P)-binding Rossmann-fold domains"/>
    <property type="match status" value="1"/>
</dbReference>
<dbReference type="EC" id="1.1.1.100" evidence="3"/>
<dbReference type="FunFam" id="3.40.50.720:FF:000084">
    <property type="entry name" value="Short-chain dehydrogenase reductase"/>
    <property type="match status" value="1"/>
</dbReference>
<dbReference type="KEGG" id="sch:Sphch_3346"/>
<reference evidence="3 4" key="1">
    <citation type="submission" date="2011-05" db="EMBL/GenBank/DDBJ databases">
        <title>Complete sequence of chromosome 2 of Sphingobium chlorophenolicum L-1.</title>
        <authorList>
            <consortium name="US DOE Joint Genome Institute"/>
            <person name="Lucas S."/>
            <person name="Han J."/>
            <person name="Lapidus A."/>
            <person name="Cheng J.-F."/>
            <person name="Goodwin L."/>
            <person name="Pitluck S."/>
            <person name="Peters L."/>
            <person name="Daligault H."/>
            <person name="Han C."/>
            <person name="Tapia R."/>
            <person name="Land M."/>
            <person name="Hauser L."/>
            <person name="Kyrpides N."/>
            <person name="Ivanova N."/>
            <person name="Pagani I."/>
            <person name="Turner P."/>
            <person name="Copley S."/>
            <person name="Woyke T."/>
        </authorList>
    </citation>
    <scope>NUCLEOTIDE SEQUENCE [LARGE SCALE GENOMIC DNA]</scope>
    <source>
        <strain evidence="3 4">L-1</strain>
    </source>
</reference>
<dbReference type="GO" id="GO:0018502">
    <property type="term" value="F:2,5-dichloro-2,5-cyclohexadiene-1,4-diol dehydrogenase activity"/>
    <property type="evidence" value="ECO:0007669"/>
    <property type="project" value="RHEA"/>
</dbReference>
<dbReference type="GO" id="GO:0004316">
    <property type="term" value="F:3-oxoacyl-[acyl-carrier-protein] reductase (NADPH) activity"/>
    <property type="evidence" value="ECO:0007669"/>
    <property type="project" value="UniProtKB-EC"/>
</dbReference>
<evidence type="ECO:0000256" key="1">
    <source>
        <dbReference type="ARBA" id="ARBA00006484"/>
    </source>
</evidence>
<keyword evidence="3" id="KW-0560">Oxidoreductase</keyword>
<keyword evidence="4" id="KW-1185">Reference proteome</keyword>
<evidence type="ECO:0000313" key="4">
    <source>
        <dbReference type="Proteomes" id="UP000007150"/>
    </source>
</evidence>
<dbReference type="PANTHER" id="PTHR42760">
    <property type="entry name" value="SHORT-CHAIN DEHYDROGENASES/REDUCTASES FAMILY MEMBER"/>
    <property type="match status" value="1"/>
</dbReference>
<dbReference type="AlphaFoldDB" id="F6F3D0"/>
<dbReference type="HOGENOM" id="CLU_010194_1_1_5"/>
<proteinExistence type="inferred from homology"/>
<dbReference type="InterPro" id="IPR036291">
    <property type="entry name" value="NAD(P)-bd_dom_sf"/>
</dbReference>
<dbReference type="InterPro" id="IPR002347">
    <property type="entry name" value="SDR_fam"/>
</dbReference>
<dbReference type="Pfam" id="PF13561">
    <property type="entry name" value="adh_short_C2"/>
    <property type="match status" value="1"/>
</dbReference>
<sequence length="262" mass="27879">MMAILDDIFSLKGKAAVVTGAASGFGRAFAVAMAEAGADLALIDTNPQGLKQTVELVRERGRVAHIHVADVSDEAAICAAFKGIDESFGRIDILVNNAGIGERFRGKIHEYPSADWKRIVDVNLNGVFYCSREALRRMYAQQSGKIINLASIWGMVGGGFLNAGGYATTKGGVVNLTREMALEYAPHNIQINAICPGFHRTSIMDFGDPQSQGIVELMKAHTPAGRLAGAEELRGTLLYLASSASNFMSGSIIAVDGGFLAR</sequence>
<evidence type="ECO:0000313" key="3">
    <source>
        <dbReference type="EMBL" id="AEG50942.1"/>
    </source>
</evidence>
<gene>
    <name evidence="3" type="ORF">Sphch_3346</name>
</gene>
<organism evidence="3 4">
    <name type="scientific">Sphingobium chlorophenolicum L-1</name>
    <dbReference type="NCBI Taxonomy" id="690566"/>
    <lineage>
        <taxon>Bacteria</taxon>
        <taxon>Pseudomonadati</taxon>
        <taxon>Pseudomonadota</taxon>
        <taxon>Alphaproteobacteria</taxon>
        <taxon>Sphingomonadales</taxon>
        <taxon>Sphingomonadaceae</taxon>
        <taxon>Sphingobium</taxon>
    </lineage>
</organism>
<dbReference type="Proteomes" id="UP000007150">
    <property type="component" value="Chromosome 2"/>
</dbReference>
<dbReference type="PRINTS" id="PR00080">
    <property type="entry name" value="SDRFAMILY"/>
</dbReference>
<dbReference type="RefSeq" id="WP_013849172.1">
    <property type="nucleotide sequence ID" value="NC_015594.1"/>
</dbReference>
<dbReference type="PANTHER" id="PTHR42760:SF124">
    <property type="entry name" value="SHORT-CHAIN DEHYDROGENASE_REDUCTASE"/>
    <property type="match status" value="1"/>
</dbReference>
<protein>
    <submittedName>
        <fullName evidence="3">3-oxoacyl-(Acyl-carrier-protein) reductase</fullName>
        <ecNumber evidence="3">1.1.1.100</ecNumber>
    </submittedName>
</protein>
<accession>F6F3D0</accession>
<comment type="catalytic activity">
    <reaction evidence="2">
        <text>2,5-dichlorocyclohexa-2,5-dien-1,4-diol + NAD(+) = 2,5-dichlorohydroquinone + NADH + H(+)</text>
        <dbReference type="Rhea" id="RHEA:15741"/>
        <dbReference type="ChEBI" id="CHEBI:15378"/>
        <dbReference type="ChEBI" id="CHEBI:27545"/>
        <dbReference type="ChEBI" id="CHEBI:28975"/>
        <dbReference type="ChEBI" id="CHEBI:57540"/>
        <dbReference type="ChEBI" id="CHEBI:57945"/>
    </reaction>
</comment>
<evidence type="ECO:0000256" key="2">
    <source>
        <dbReference type="ARBA" id="ARBA00051383"/>
    </source>
</evidence>